<evidence type="ECO:0000256" key="5">
    <source>
        <dbReference type="ARBA" id="ARBA00022454"/>
    </source>
</evidence>
<dbReference type="Pfam" id="PF02765">
    <property type="entry name" value="POT1"/>
    <property type="match status" value="1"/>
</dbReference>
<dbReference type="InterPro" id="IPR028389">
    <property type="entry name" value="POT1"/>
</dbReference>
<keyword evidence="12" id="KW-1185">Reference proteome</keyword>
<comment type="subcellular location">
    <subcellularLocation>
        <location evidence="2">Chromosome</location>
        <location evidence="2">Telomere</location>
    </subcellularLocation>
    <subcellularLocation>
        <location evidence="1">Nucleus</location>
    </subcellularLocation>
</comment>
<organism evidence="11 12">
    <name type="scientific">Humicola insolens</name>
    <name type="common">Soft-rot fungus</name>
    <dbReference type="NCBI Taxonomy" id="85995"/>
    <lineage>
        <taxon>Eukaryota</taxon>
        <taxon>Fungi</taxon>
        <taxon>Dikarya</taxon>
        <taxon>Ascomycota</taxon>
        <taxon>Pezizomycotina</taxon>
        <taxon>Sordariomycetes</taxon>
        <taxon>Sordariomycetidae</taxon>
        <taxon>Sordariales</taxon>
        <taxon>Chaetomiaceae</taxon>
        <taxon>Mycothermus</taxon>
    </lineage>
</organism>
<evidence type="ECO:0000256" key="3">
    <source>
        <dbReference type="ARBA" id="ARBA00008442"/>
    </source>
</evidence>
<dbReference type="Pfam" id="PF16686">
    <property type="entry name" value="POT1PC"/>
    <property type="match status" value="1"/>
</dbReference>
<evidence type="ECO:0000256" key="1">
    <source>
        <dbReference type="ARBA" id="ARBA00004123"/>
    </source>
</evidence>
<sequence>MPSQEPRKSTRGAAPPPLPPHFTTIKAILNCEVSLASLVSVIGVVKECQLPVPTTGKDFKSTLRLVDLSTQDEEDQTLNVFIFRQEATMPKVNLGDVVLLWKVKVQQYRAYPRSVITNIATAIRVYQAGLIPKPPALAQKALTDLDQDKHAPSPEENAYVSYLYHQLDKSTLPDEAEFKQKAEESRNVKQKFSLLKDVREDRFCDLIVRVARPPFSNFGTVTLYVSDYTENAHFHNHTLEDVPARDGDPYGYGYTGEPADAPKLNWVGPYGKMSLQVTCFEPHASYIQENVSAGNWVALRNVQIKYGRDGRFLEGFLRESFNYTTRVNVNVLDTSDLEHADPRLKDAIRRWRDYEKKKEKQLKQLKAAQAAGEKRRESLAAGEKRKDSPTPEPERLNAKKRRKAARAAKRQQEEAAAVAAKEQQPNHQLPTDDPPLKVELNEHITCETHKTPFASITSILNPPIHPTTGRPLPFACAKHRVRVRVVDFFPHNLEDFACPRTLTEWDQLSDNEDFSDSASLSSSSSSDNAAARARAQGAKTVWEWRFALLLEDADPSVAKAITTTAEPSPAATRPDRLWVLVDNIEAQCLTGLDATDLRRDPETLAQLRERMFTLWGNLEEVKSQARATKTVGRERRRQKQQQPKDIKKPLPPGKRRLEKPPLESPDVSEEEEEEEEDEGDGEEGGDERCIDKLDKSKISNRPFACCIKQYGVRAKDEEGKATTWVRCFGMFGTKICS</sequence>
<evidence type="ECO:0000313" key="12">
    <source>
        <dbReference type="Proteomes" id="UP001583172"/>
    </source>
</evidence>
<dbReference type="InterPro" id="IPR032042">
    <property type="entry name" value="POT1PC"/>
</dbReference>
<evidence type="ECO:0000256" key="6">
    <source>
        <dbReference type="ARBA" id="ARBA00022895"/>
    </source>
</evidence>
<comment type="caution">
    <text evidence="11">The sequence shown here is derived from an EMBL/GenBank/DDBJ whole genome shotgun (WGS) entry which is preliminary data.</text>
</comment>
<dbReference type="Gene3D" id="2.40.50.140">
    <property type="entry name" value="Nucleic acid-binding proteins"/>
    <property type="match status" value="2"/>
</dbReference>
<dbReference type="InterPro" id="IPR012340">
    <property type="entry name" value="NA-bd_OB-fold"/>
</dbReference>
<protein>
    <recommendedName>
        <fullName evidence="4">Protection of telomeres protein 1</fullName>
    </recommendedName>
</protein>
<keyword evidence="5" id="KW-0158">Chromosome</keyword>
<feature type="compositionally biased region" description="Low complexity" evidence="9">
    <location>
        <begin position="414"/>
        <end position="423"/>
    </location>
</feature>
<dbReference type="SMART" id="SM00976">
    <property type="entry name" value="Telo_bind"/>
    <property type="match status" value="1"/>
</dbReference>
<evidence type="ECO:0000256" key="9">
    <source>
        <dbReference type="SAM" id="MobiDB-lite"/>
    </source>
</evidence>
<dbReference type="PANTHER" id="PTHR14513">
    <property type="entry name" value="PROTECTION OF TELOMERES 1"/>
    <property type="match status" value="1"/>
</dbReference>
<dbReference type="Proteomes" id="UP001583172">
    <property type="component" value="Unassembled WGS sequence"/>
</dbReference>
<reference evidence="11 12" key="1">
    <citation type="journal article" date="2024" name="Commun. Biol.">
        <title>Comparative genomic analysis of thermophilic fungi reveals convergent evolutionary adaptations and gene losses.</title>
        <authorList>
            <person name="Steindorff A.S."/>
            <person name="Aguilar-Pontes M.V."/>
            <person name="Robinson A.J."/>
            <person name="Andreopoulos B."/>
            <person name="LaButti K."/>
            <person name="Kuo A."/>
            <person name="Mondo S."/>
            <person name="Riley R."/>
            <person name="Otillar R."/>
            <person name="Haridas S."/>
            <person name="Lipzen A."/>
            <person name="Grimwood J."/>
            <person name="Schmutz J."/>
            <person name="Clum A."/>
            <person name="Reid I.D."/>
            <person name="Moisan M.C."/>
            <person name="Butler G."/>
            <person name="Nguyen T.T.M."/>
            <person name="Dewar K."/>
            <person name="Conant G."/>
            <person name="Drula E."/>
            <person name="Henrissat B."/>
            <person name="Hansel C."/>
            <person name="Singer S."/>
            <person name="Hutchinson M.I."/>
            <person name="de Vries R.P."/>
            <person name="Natvig D.O."/>
            <person name="Powell A.J."/>
            <person name="Tsang A."/>
            <person name="Grigoriev I.V."/>
        </authorList>
    </citation>
    <scope>NUCLEOTIDE SEQUENCE [LARGE SCALE GENOMIC DNA]</scope>
    <source>
        <strain evidence="11 12">CBS 620.91</strain>
    </source>
</reference>
<comment type="similarity">
    <text evidence="3">Belongs to the telombin family.</text>
</comment>
<evidence type="ECO:0000256" key="2">
    <source>
        <dbReference type="ARBA" id="ARBA00004574"/>
    </source>
</evidence>
<feature type="region of interest" description="Disordered" evidence="9">
    <location>
        <begin position="623"/>
        <end position="693"/>
    </location>
</feature>
<proteinExistence type="inferred from homology"/>
<name>A0ABR3VGG6_HUMIN</name>
<gene>
    <name evidence="11" type="ORF">VTJ49DRAFT_694</name>
</gene>
<feature type="compositionally biased region" description="Basic residues" evidence="9">
    <location>
        <begin position="398"/>
        <end position="409"/>
    </location>
</feature>
<keyword evidence="6" id="KW-0779">Telomere</keyword>
<dbReference type="PANTHER" id="PTHR14513:SF0">
    <property type="entry name" value="PROTECTION OF TELOMERES PROTEIN 1"/>
    <property type="match status" value="1"/>
</dbReference>
<feature type="domain" description="Telomeric single stranded DNA binding POT1/Cdc13" evidence="10">
    <location>
        <begin position="22"/>
        <end position="168"/>
    </location>
</feature>
<evidence type="ECO:0000256" key="4">
    <source>
        <dbReference type="ARBA" id="ARBA00015253"/>
    </source>
</evidence>
<keyword evidence="8" id="KW-0539">Nucleus</keyword>
<dbReference type="EMBL" id="JAZGSY010000122">
    <property type="protein sequence ID" value="KAL1840211.1"/>
    <property type="molecule type" value="Genomic_DNA"/>
</dbReference>
<feature type="compositionally biased region" description="Acidic residues" evidence="9">
    <location>
        <begin position="666"/>
        <end position="685"/>
    </location>
</feature>
<evidence type="ECO:0000259" key="10">
    <source>
        <dbReference type="SMART" id="SM00976"/>
    </source>
</evidence>
<feature type="compositionally biased region" description="Basic and acidic residues" evidence="9">
    <location>
        <begin position="372"/>
        <end position="397"/>
    </location>
</feature>
<evidence type="ECO:0000256" key="8">
    <source>
        <dbReference type="ARBA" id="ARBA00023242"/>
    </source>
</evidence>
<dbReference type="InterPro" id="IPR011564">
    <property type="entry name" value="Telomer_end-bd_POT1/Cdc13"/>
</dbReference>
<evidence type="ECO:0000313" key="11">
    <source>
        <dbReference type="EMBL" id="KAL1840211.1"/>
    </source>
</evidence>
<keyword evidence="7" id="KW-0238">DNA-binding</keyword>
<accession>A0ABR3VGG6</accession>
<feature type="region of interest" description="Disordered" evidence="9">
    <location>
        <begin position="360"/>
        <end position="436"/>
    </location>
</feature>
<evidence type="ECO:0000256" key="7">
    <source>
        <dbReference type="ARBA" id="ARBA00023125"/>
    </source>
</evidence>
<dbReference type="SUPFAM" id="SSF50249">
    <property type="entry name" value="Nucleic acid-binding proteins"/>
    <property type="match status" value="2"/>
</dbReference>